<dbReference type="RefSeq" id="WP_158765871.1">
    <property type="nucleotide sequence ID" value="NZ_CP047045.1"/>
</dbReference>
<gene>
    <name evidence="3" type="primary">hcnC</name>
    <name evidence="3" type="ORF">DSM104635_01812</name>
</gene>
<dbReference type="SUPFAM" id="SSF54373">
    <property type="entry name" value="FAD-linked reductases, C-terminal domain"/>
    <property type="match status" value="1"/>
</dbReference>
<keyword evidence="4" id="KW-1185">Reference proteome</keyword>
<evidence type="ECO:0000259" key="2">
    <source>
        <dbReference type="Pfam" id="PF01266"/>
    </source>
</evidence>
<evidence type="ECO:0000313" key="4">
    <source>
        <dbReference type="Proteomes" id="UP000431269"/>
    </source>
</evidence>
<dbReference type="InterPro" id="IPR006076">
    <property type="entry name" value="FAD-dep_OxRdtase"/>
</dbReference>
<dbReference type="GO" id="GO:0005737">
    <property type="term" value="C:cytoplasm"/>
    <property type="evidence" value="ECO:0007669"/>
    <property type="project" value="TreeGrafter"/>
</dbReference>
<reference evidence="4" key="1">
    <citation type="submission" date="2019-12" db="EMBL/GenBank/DDBJ databases">
        <title>Complete genome of Terracaulis silvestris 0127_4.</title>
        <authorList>
            <person name="Vieira S."/>
            <person name="Riedel T."/>
            <person name="Sproer C."/>
            <person name="Pascual J."/>
            <person name="Boedeker C."/>
            <person name="Overmann J."/>
        </authorList>
    </citation>
    <scope>NUCLEOTIDE SEQUENCE [LARGE SCALE GENOMIC DNA]</scope>
    <source>
        <strain evidence="4">0127_4</strain>
    </source>
</reference>
<dbReference type="GO" id="GO:0050622">
    <property type="term" value="F:glycine dehydrogenase (cyanide-forming) activity"/>
    <property type="evidence" value="ECO:0007669"/>
    <property type="project" value="UniProtKB-EC"/>
</dbReference>
<evidence type="ECO:0000256" key="1">
    <source>
        <dbReference type="ARBA" id="ARBA00023002"/>
    </source>
</evidence>
<dbReference type="PANTHER" id="PTHR13847:SF289">
    <property type="entry name" value="GLYCINE OXIDASE"/>
    <property type="match status" value="1"/>
</dbReference>
<dbReference type="SUPFAM" id="SSF51971">
    <property type="entry name" value="Nucleotide-binding domain"/>
    <property type="match status" value="1"/>
</dbReference>
<feature type="domain" description="FAD dependent oxidoreductase" evidence="2">
    <location>
        <begin position="3"/>
        <end position="332"/>
    </location>
</feature>
<protein>
    <submittedName>
        <fullName evidence="3">Hydrogen cyanide synthase subunit HcnC</fullName>
        <ecNumber evidence="3">1.4.99.5</ecNumber>
    </submittedName>
</protein>
<dbReference type="Gene3D" id="3.50.50.60">
    <property type="entry name" value="FAD/NAD(P)-binding domain"/>
    <property type="match status" value="1"/>
</dbReference>
<dbReference type="PANTHER" id="PTHR13847">
    <property type="entry name" value="SARCOSINE DEHYDROGENASE-RELATED"/>
    <property type="match status" value="1"/>
</dbReference>
<dbReference type="EMBL" id="CP047045">
    <property type="protein sequence ID" value="QGZ94976.1"/>
    <property type="molecule type" value="Genomic_DNA"/>
</dbReference>
<sequence length="356" mass="37239">MKRVVIVGGGVVGLFCAVRLAKAGARVTVLEAEAEHADIYGPAASAAAAGMLSPLGETGSAHDALSFASLALWREWQPGAEWADGVRFDGGVIIAANEVEAAAVIARAMTNATSAAPLSASQLKKRTGLRAKHDHAVFVVDEGVADPLRVLSGLSMQARAHGVIIEYNADVANVTAIAAKTHDDKVYTADVVLLTPGAWATDKLMATAPALKCIRPAKGHLLPVRLQEPLAPNVHAPGFYLSTRRDDVVLGATMEFDRFDRAVEETQVASLLAAAEAALPGEVRAAGRAWAGIRPMSPDGWPMIGPSGEVLIAAGHSRNGWLLAPITAEIITGYVFGAEMPPAWAALSPDRFEKQA</sequence>
<dbReference type="Pfam" id="PF01266">
    <property type="entry name" value="DAO"/>
    <property type="match status" value="1"/>
</dbReference>
<proteinExistence type="predicted"/>
<dbReference type="KEGG" id="tsv:DSM104635_01812"/>
<dbReference type="InterPro" id="IPR036188">
    <property type="entry name" value="FAD/NAD-bd_sf"/>
</dbReference>
<accession>A0A6I6MNR3</accession>
<keyword evidence="1 3" id="KW-0560">Oxidoreductase</keyword>
<name>A0A6I6MNR3_9CAUL</name>
<dbReference type="Gene3D" id="3.30.9.10">
    <property type="entry name" value="D-Amino Acid Oxidase, subunit A, domain 2"/>
    <property type="match status" value="1"/>
</dbReference>
<dbReference type="Proteomes" id="UP000431269">
    <property type="component" value="Chromosome"/>
</dbReference>
<dbReference type="AlphaFoldDB" id="A0A6I6MNR3"/>
<dbReference type="EC" id="1.4.99.5" evidence="3"/>
<evidence type="ECO:0000313" key="3">
    <source>
        <dbReference type="EMBL" id="QGZ94976.1"/>
    </source>
</evidence>
<organism evidence="3 4">
    <name type="scientific">Terricaulis silvestris</name>
    <dbReference type="NCBI Taxonomy" id="2686094"/>
    <lineage>
        <taxon>Bacteria</taxon>
        <taxon>Pseudomonadati</taxon>
        <taxon>Pseudomonadota</taxon>
        <taxon>Alphaproteobacteria</taxon>
        <taxon>Caulobacterales</taxon>
        <taxon>Caulobacteraceae</taxon>
        <taxon>Terricaulis</taxon>
    </lineage>
</organism>